<accession>A0AAD9AQE5</accession>
<evidence type="ECO:0000313" key="2">
    <source>
        <dbReference type="Proteomes" id="UP001243330"/>
    </source>
</evidence>
<sequence length="77" mass="8374">MEESDGRGRIGAAFVDRPRKTAAWIQEKKGGREGRRANTRVKGANHVWDEENAAATGEKGKKAAAIFKLAKWVSGGH</sequence>
<proteinExistence type="predicted"/>
<dbReference type="Proteomes" id="UP001243330">
    <property type="component" value="Unassembled WGS sequence"/>
</dbReference>
<organism evidence="1 2">
    <name type="scientific">Colletotrichum chrysophilum</name>
    <dbReference type="NCBI Taxonomy" id="1836956"/>
    <lineage>
        <taxon>Eukaryota</taxon>
        <taxon>Fungi</taxon>
        <taxon>Dikarya</taxon>
        <taxon>Ascomycota</taxon>
        <taxon>Pezizomycotina</taxon>
        <taxon>Sordariomycetes</taxon>
        <taxon>Hypocreomycetidae</taxon>
        <taxon>Glomerellales</taxon>
        <taxon>Glomerellaceae</taxon>
        <taxon>Colletotrichum</taxon>
        <taxon>Colletotrichum gloeosporioides species complex</taxon>
    </lineage>
</organism>
<dbReference type="AlphaFoldDB" id="A0AAD9AQE5"/>
<keyword evidence="2" id="KW-1185">Reference proteome</keyword>
<protein>
    <submittedName>
        <fullName evidence="1">Uncharacterized protein</fullName>
    </submittedName>
</protein>
<evidence type="ECO:0000313" key="1">
    <source>
        <dbReference type="EMBL" id="KAK1852521.1"/>
    </source>
</evidence>
<reference evidence="1" key="1">
    <citation type="submission" date="2023-01" db="EMBL/GenBank/DDBJ databases">
        <title>Colletotrichum chrysophilum M932 genome sequence.</title>
        <authorList>
            <person name="Baroncelli R."/>
        </authorList>
    </citation>
    <scope>NUCLEOTIDE SEQUENCE</scope>
    <source>
        <strain evidence="1">M932</strain>
    </source>
</reference>
<gene>
    <name evidence="1" type="ORF">CCHR01_04870</name>
</gene>
<comment type="caution">
    <text evidence="1">The sequence shown here is derived from an EMBL/GenBank/DDBJ whole genome shotgun (WGS) entry which is preliminary data.</text>
</comment>
<name>A0AAD9AQE5_9PEZI</name>
<dbReference type="EMBL" id="JAQOWY010000073">
    <property type="protein sequence ID" value="KAK1852521.1"/>
    <property type="molecule type" value="Genomic_DNA"/>
</dbReference>